<dbReference type="SUPFAM" id="SSF82771">
    <property type="entry name" value="GIY-YIG endonuclease"/>
    <property type="match status" value="1"/>
</dbReference>
<dbReference type="PANTHER" id="PTHR20208">
    <property type="entry name" value="STRUCTURE-SPECIFIC ENDONUCLEASE SUBUNIT SLX1"/>
    <property type="match status" value="1"/>
</dbReference>
<sequence length="96" mass="11280">MWSCYLLTSPCMHTYIGSTTNVYRRVRQHNGELSCGAKRTRSNRPWHLLAYINVGEKIYALQLEWQLKKARGLKKRLEKFVSLSQENNLELIVINL</sequence>
<reference evidence="2" key="1">
    <citation type="journal article" date="2020" name="Nature">
        <title>Giant virus diversity and host interactions through global metagenomics.</title>
        <authorList>
            <person name="Schulz F."/>
            <person name="Roux S."/>
            <person name="Paez-Espino D."/>
            <person name="Jungbluth S."/>
            <person name="Walsh D.A."/>
            <person name="Denef V.J."/>
            <person name="McMahon K.D."/>
            <person name="Konstantinidis K.T."/>
            <person name="Eloe-Fadrosh E.A."/>
            <person name="Kyrpides N.C."/>
            <person name="Woyke T."/>
        </authorList>
    </citation>
    <scope>NUCLEOTIDE SEQUENCE</scope>
    <source>
        <strain evidence="2">GVMAG-S-1024976-23</strain>
    </source>
</reference>
<evidence type="ECO:0000313" key="2">
    <source>
        <dbReference type="EMBL" id="QHS78837.1"/>
    </source>
</evidence>
<dbReference type="InterPro" id="IPR050381">
    <property type="entry name" value="SLX1_endonuclease"/>
</dbReference>
<dbReference type="EMBL" id="MN740606">
    <property type="protein sequence ID" value="QHS78837.1"/>
    <property type="molecule type" value="Genomic_DNA"/>
</dbReference>
<dbReference type="AlphaFoldDB" id="A0A6C0AGA5"/>
<organism evidence="2">
    <name type="scientific">viral metagenome</name>
    <dbReference type="NCBI Taxonomy" id="1070528"/>
    <lineage>
        <taxon>unclassified sequences</taxon>
        <taxon>metagenomes</taxon>
        <taxon>organismal metagenomes</taxon>
    </lineage>
</organism>
<feature type="domain" description="GIY-YIG" evidence="1">
    <location>
        <begin position="1"/>
        <end position="79"/>
    </location>
</feature>
<name>A0A6C0AGA5_9ZZZZ</name>
<dbReference type="Pfam" id="PF01541">
    <property type="entry name" value="GIY-YIG"/>
    <property type="match status" value="1"/>
</dbReference>
<dbReference type="Gene3D" id="3.40.1440.10">
    <property type="entry name" value="GIY-YIG endonuclease"/>
    <property type="match status" value="1"/>
</dbReference>
<protein>
    <recommendedName>
        <fullName evidence="1">GIY-YIG domain-containing protein</fullName>
    </recommendedName>
</protein>
<proteinExistence type="predicted"/>
<evidence type="ECO:0000259" key="1">
    <source>
        <dbReference type="PROSITE" id="PS50164"/>
    </source>
</evidence>
<dbReference type="InterPro" id="IPR035901">
    <property type="entry name" value="GIY-YIG_endonuc_sf"/>
</dbReference>
<accession>A0A6C0AGA5</accession>
<dbReference type="PROSITE" id="PS50164">
    <property type="entry name" value="GIY_YIG"/>
    <property type="match status" value="1"/>
</dbReference>
<dbReference type="InterPro" id="IPR000305">
    <property type="entry name" value="GIY-YIG_endonuc"/>
</dbReference>